<protein>
    <submittedName>
        <fullName evidence="1">DNA glycosylase AlkZ-like family protein</fullName>
    </submittedName>
</protein>
<accession>A0ABW3M9K6</accession>
<name>A0ABW3M9K6_9PSEU</name>
<comment type="caution">
    <text evidence="1">The sequence shown here is derived from an EMBL/GenBank/DDBJ whole genome shotgun (WGS) entry which is preliminary data.</text>
</comment>
<evidence type="ECO:0000313" key="2">
    <source>
        <dbReference type="Proteomes" id="UP001597045"/>
    </source>
</evidence>
<dbReference type="Pfam" id="PF06224">
    <property type="entry name" value="AlkZ-like"/>
    <property type="match status" value="1"/>
</dbReference>
<dbReference type="EMBL" id="JBHTIS010000724">
    <property type="protein sequence ID" value="MFD1046612.1"/>
    <property type="molecule type" value="Genomic_DNA"/>
</dbReference>
<keyword evidence="2" id="KW-1185">Reference proteome</keyword>
<dbReference type="Proteomes" id="UP001597045">
    <property type="component" value="Unassembled WGS sequence"/>
</dbReference>
<reference evidence="2" key="1">
    <citation type="journal article" date="2019" name="Int. J. Syst. Evol. Microbiol.">
        <title>The Global Catalogue of Microorganisms (GCM) 10K type strain sequencing project: providing services to taxonomists for standard genome sequencing and annotation.</title>
        <authorList>
            <consortium name="The Broad Institute Genomics Platform"/>
            <consortium name="The Broad Institute Genome Sequencing Center for Infectious Disease"/>
            <person name="Wu L."/>
            <person name="Ma J."/>
        </authorList>
    </citation>
    <scope>NUCLEOTIDE SEQUENCE [LARGE SCALE GENOMIC DNA]</scope>
    <source>
        <strain evidence="2">JCM 31486</strain>
    </source>
</reference>
<sequence>MKEARGFVRQHGPSKAVVEPMGQAGARVVLVDGRVSATWKVEDDTVVVQPLRTLSRTERDEVAEEARELARFLVDTDKVRL</sequence>
<gene>
    <name evidence="1" type="ORF">ACFQ1S_14135</name>
</gene>
<evidence type="ECO:0000313" key="1">
    <source>
        <dbReference type="EMBL" id="MFD1046612.1"/>
    </source>
</evidence>
<dbReference type="InterPro" id="IPR009351">
    <property type="entry name" value="AlkZ-like"/>
</dbReference>
<proteinExistence type="predicted"/>
<organism evidence="1 2">
    <name type="scientific">Kibdelosporangium lantanae</name>
    <dbReference type="NCBI Taxonomy" id="1497396"/>
    <lineage>
        <taxon>Bacteria</taxon>
        <taxon>Bacillati</taxon>
        <taxon>Actinomycetota</taxon>
        <taxon>Actinomycetes</taxon>
        <taxon>Pseudonocardiales</taxon>
        <taxon>Pseudonocardiaceae</taxon>
        <taxon>Kibdelosporangium</taxon>
    </lineage>
</organism>